<gene>
    <name evidence="2" type="ORF">B0A49_07651</name>
</gene>
<feature type="compositionally biased region" description="Polar residues" evidence="1">
    <location>
        <begin position="40"/>
        <end position="70"/>
    </location>
</feature>
<evidence type="ECO:0000313" key="2">
    <source>
        <dbReference type="EMBL" id="TKA70742.1"/>
    </source>
</evidence>
<accession>A0A4U0X334</accession>
<name>A0A4U0X334_9PEZI</name>
<dbReference type="AlphaFoldDB" id="A0A4U0X334"/>
<feature type="compositionally biased region" description="Pro residues" evidence="1">
    <location>
        <begin position="76"/>
        <end position="86"/>
    </location>
</feature>
<protein>
    <submittedName>
        <fullName evidence="2">Uncharacterized protein</fullName>
    </submittedName>
</protein>
<comment type="caution">
    <text evidence="2">The sequence shown here is derived from an EMBL/GenBank/DDBJ whole genome shotgun (WGS) entry which is preliminary data.</text>
</comment>
<evidence type="ECO:0000313" key="3">
    <source>
        <dbReference type="Proteomes" id="UP000308768"/>
    </source>
</evidence>
<proteinExistence type="predicted"/>
<dbReference type="Proteomes" id="UP000308768">
    <property type="component" value="Unassembled WGS sequence"/>
</dbReference>
<reference evidence="2 3" key="1">
    <citation type="submission" date="2017-03" db="EMBL/GenBank/DDBJ databases">
        <title>Genomes of endolithic fungi from Antarctica.</title>
        <authorList>
            <person name="Coleine C."/>
            <person name="Masonjones S."/>
            <person name="Stajich J.E."/>
        </authorList>
    </citation>
    <scope>NUCLEOTIDE SEQUENCE [LARGE SCALE GENOMIC DNA]</scope>
    <source>
        <strain evidence="2 3">CCFEE 5187</strain>
    </source>
</reference>
<keyword evidence="3" id="KW-1185">Reference proteome</keyword>
<feature type="non-terminal residue" evidence="2">
    <location>
        <position position="86"/>
    </location>
</feature>
<organism evidence="2 3">
    <name type="scientific">Cryomyces minteri</name>
    <dbReference type="NCBI Taxonomy" id="331657"/>
    <lineage>
        <taxon>Eukaryota</taxon>
        <taxon>Fungi</taxon>
        <taxon>Dikarya</taxon>
        <taxon>Ascomycota</taxon>
        <taxon>Pezizomycotina</taxon>
        <taxon>Dothideomycetes</taxon>
        <taxon>Dothideomycetes incertae sedis</taxon>
        <taxon>Cryomyces</taxon>
    </lineage>
</organism>
<evidence type="ECO:0000256" key="1">
    <source>
        <dbReference type="SAM" id="MobiDB-lite"/>
    </source>
</evidence>
<feature type="region of interest" description="Disordered" evidence="1">
    <location>
        <begin position="1"/>
        <end position="86"/>
    </location>
</feature>
<sequence>MLHAATPAFHDPSISPSAGIDGNRTPITHRRSVDDERTPTQENNYSRYGNGFDNQPTSTQAQLPPCTVSSDRPDGDIPPPYTNGVT</sequence>
<dbReference type="EMBL" id="NAJN01000620">
    <property type="protein sequence ID" value="TKA70742.1"/>
    <property type="molecule type" value="Genomic_DNA"/>
</dbReference>